<keyword evidence="2" id="KW-0479">Metal-binding</keyword>
<feature type="region of interest" description="Disordered" evidence="9">
    <location>
        <begin position="670"/>
        <end position="772"/>
    </location>
</feature>
<sequence>MEMGGFKRKLVDQSLNLLDSLNTALRCDAIQFLLQTLKCKYPEACDQVVRNLFSHIAANDNGGAGGGGGVGGARAQQLELARTKQLQLLLTAKKEKKEPGTGCEAEIKRENDDEEAGSTDLNQNFEKILCKEEFLCLEEEEEDFLDDADTQNSSSLQFHAGNNVDALALGPGDPLDLIQTGVSLLVKRKYAATFVDEDQLGEDEEANSNSSDGKLVKRKRTNNMHLTVTSVRRKEEHSRLGEGYVFHEDSQYTMRYHHSTGEFSERAFKAQLRALLRLALSQHHKPFLRQFYENFVVNGRLLGTTPSARLSSAAQEIMKFEEFIDEGVGAGRLIDALAALSNLGDTPPVSGQLNSSLELDDNDLSPDEDDDDLDHDMDELDAAKQQLIDGGSSSSTSLQAPPSQHGSGSGGSGGQTPGSKKDKPSYNCLLCPKSYRKRKSLLDHYKMHPGYCHDCGQRNGNTLEEIIHHNRTMHVKEFPFVCETCGESYSRKQQFHAHVESHNKKEIKTFPCGECGLKFPQKKLQQHFEETGHKADGAICEVCGEEFQSKNALYQHIIRVHKRDNFFECHICHNRFTLKANLERHVQLHTEIKRPYVCDLCGSSYFTYPALKEHYSNAHVDVSECKCTLCGKRFGSAKSLQRHLPSHSEERPHCCNYCDQTFKWKTHLVRHKQTMHGNEPPPPKKGKQRFPKTNEEGEMGSLPDMPGPPPVKATKKAVTSKAKAQAAAAAAAAASSQQQQPEGRRGHAHAATASLDDSGLPAAGSVQRGHGQ</sequence>
<keyword evidence="3" id="KW-0677">Repeat</keyword>
<evidence type="ECO:0000313" key="12">
    <source>
        <dbReference type="Proteomes" id="UP001059596"/>
    </source>
</evidence>
<dbReference type="PROSITE" id="PS00028">
    <property type="entry name" value="ZINC_FINGER_C2H2_1"/>
    <property type="match status" value="7"/>
</dbReference>
<dbReference type="AlphaFoldDB" id="A0A9P9YHC6"/>
<dbReference type="PANTHER" id="PTHR24404:SF114">
    <property type="entry name" value="KLUMPFUSS, ISOFORM B-RELATED"/>
    <property type="match status" value="1"/>
</dbReference>
<dbReference type="FunFam" id="3.30.160.60:FF:002683">
    <property type="entry name" value="Uncharacterized protein, isoform B"/>
    <property type="match status" value="1"/>
</dbReference>
<dbReference type="InterPro" id="IPR036236">
    <property type="entry name" value="Znf_C2H2_sf"/>
</dbReference>
<feature type="region of interest" description="Disordered" evidence="9">
    <location>
        <begin position="389"/>
        <end position="423"/>
    </location>
</feature>
<feature type="domain" description="C2H2-type" evidence="10">
    <location>
        <begin position="426"/>
        <end position="450"/>
    </location>
</feature>
<evidence type="ECO:0000256" key="3">
    <source>
        <dbReference type="ARBA" id="ARBA00022737"/>
    </source>
</evidence>
<dbReference type="PROSITE" id="PS50157">
    <property type="entry name" value="ZINC_FINGER_C2H2_2"/>
    <property type="match status" value="7"/>
</dbReference>
<feature type="domain" description="C2H2-type" evidence="10">
    <location>
        <begin position="596"/>
        <end position="624"/>
    </location>
</feature>
<evidence type="ECO:0000259" key="10">
    <source>
        <dbReference type="PROSITE" id="PS50157"/>
    </source>
</evidence>
<feature type="domain" description="C2H2-type" evidence="10">
    <location>
        <begin position="625"/>
        <end position="652"/>
    </location>
</feature>
<keyword evidence="5" id="KW-0862">Zinc</keyword>
<organism evidence="11 12">
    <name type="scientific">Drosophila gunungcola</name>
    <name type="common">fruit fly</name>
    <dbReference type="NCBI Taxonomy" id="103775"/>
    <lineage>
        <taxon>Eukaryota</taxon>
        <taxon>Metazoa</taxon>
        <taxon>Ecdysozoa</taxon>
        <taxon>Arthropoda</taxon>
        <taxon>Hexapoda</taxon>
        <taxon>Insecta</taxon>
        <taxon>Pterygota</taxon>
        <taxon>Neoptera</taxon>
        <taxon>Endopterygota</taxon>
        <taxon>Diptera</taxon>
        <taxon>Brachycera</taxon>
        <taxon>Muscomorpha</taxon>
        <taxon>Ephydroidea</taxon>
        <taxon>Drosophilidae</taxon>
        <taxon>Drosophila</taxon>
        <taxon>Sophophora</taxon>
    </lineage>
</organism>
<dbReference type="GO" id="GO:0005634">
    <property type="term" value="C:nucleus"/>
    <property type="evidence" value="ECO:0007669"/>
    <property type="project" value="UniProtKB-SubCell"/>
</dbReference>
<keyword evidence="6" id="KW-0238">DNA-binding</keyword>
<feature type="domain" description="C2H2-type" evidence="10">
    <location>
        <begin position="653"/>
        <end position="681"/>
    </location>
</feature>
<evidence type="ECO:0000256" key="8">
    <source>
        <dbReference type="PROSITE-ProRule" id="PRU00042"/>
    </source>
</evidence>
<dbReference type="InterPro" id="IPR013087">
    <property type="entry name" value="Znf_C2H2_type"/>
</dbReference>
<comment type="subcellular location">
    <subcellularLocation>
        <location evidence="1">Nucleus</location>
    </subcellularLocation>
</comment>
<evidence type="ECO:0000256" key="4">
    <source>
        <dbReference type="ARBA" id="ARBA00022771"/>
    </source>
</evidence>
<gene>
    <name evidence="11" type="ORF">M5D96_010151</name>
</gene>
<dbReference type="EMBL" id="JAMKOV010000014">
    <property type="protein sequence ID" value="KAI8036841.1"/>
    <property type="molecule type" value="Genomic_DNA"/>
</dbReference>
<evidence type="ECO:0000256" key="1">
    <source>
        <dbReference type="ARBA" id="ARBA00004123"/>
    </source>
</evidence>
<keyword evidence="12" id="KW-1185">Reference proteome</keyword>
<feature type="compositionally biased region" description="Low complexity" evidence="9">
    <location>
        <begin position="716"/>
        <end position="740"/>
    </location>
</feature>
<evidence type="ECO:0000256" key="5">
    <source>
        <dbReference type="ARBA" id="ARBA00022833"/>
    </source>
</evidence>
<protein>
    <recommendedName>
        <fullName evidence="10">C2H2-type domain-containing protein</fullName>
    </recommendedName>
</protein>
<comment type="caution">
    <text evidence="11">The sequence shown here is derived from an EMBL/GenBank/DDBJ whole genome shotgun (WGS) entry which is preliminary data.</text>
</comment>
<reference evidence="11" key="1">
    <citation type="journal article" date="2023" name="Genome Biol. Evol.">
        <title>Long-read-based Genome Assembly of Drosophila gunungcola Reveals Fewer Chemosensory Genes in Flower-breeding Species.</title>
        <authorList>
            <person name="Negi A."/>
            <person name="Liao B.Y."/>
            <person name="Yeh S.D."/>
        </authorList>
    </citation>
    <scope>NUCLEOTIDE SEQUENCE</scope>
    <source>
        <strain evidence="11">Sukarami</strain>
    </source>
</reference>
<dbReference type="Proteomes" id="UP001059596">
    <property type="component" value="Unassembled WGS sequence"/>
</dbReference>
<feature type="domain" description="C2H2-type" evidence="10">
    <location>
        <begin position="567"/>
        <end position="594"/>
    </location>
</feature>
<name>A0A9P9YHC6_9MUSC</name>
<dbReference type="PANTHER" id="PTHR24404">
    <property type="entry name" value="ZINC FINGER PROTEIN"/>
    <property type="match status" value="1"/>
</dbReference>
<evidence type="ECO:0000256" key="7">
    <source>
        <dbReference type="ARBA" id="ARBA00023242"/>
    </source>
</evidence>
<feature type="domain" description="C2H2-type" evidence="10">
    <location>
        <begin position="538"/>
        <end position="566"/>
    </location>
</feature>
<dbReference type="InterPro" id="IPR050589">
    <property type="entry name" value="Ikaros_C2H2-ZF"/>
</dbReference>
<feature type="region of interest" description="Disordered" evidence="9">
    <location>
        <begin position="347"/>
        <end position="375"/>
    </location>
</feature>
<dbReference type="GO" id="GO:0006357">
    <property type="term" value="P:regulation of transcription by RNA polymerase II"/>
    <property type="evidence" value="ECO:0007669"/>
    <property type="project" value="TreeGrafter"/>
</dbReference>
<keyword evidence="4 8" id="KW-0863">Zinc-finger</keyword>
<feature type="compositionally biased region" description="Acidic residues" evidence="9">
    <location>
        <begin position="358"/>
        <end position="375"/>
    </location>
</feature>
<evidence type="ECO:0000256" key="2">
    <source>
        <dbReference type="ARBA" id="ARBA00022723"/>
    </source>
</evidence>
<keyword evidence="7" id="KW-0539">Nucleus</keyword>
<dbReference type="Gene3D" id="3.30.160.60">
    <property type="entry name" value="Classic Zinc Finger"/>
    <property type="match status" value="5"/>
</dbReference>
<dbReference type="SUPFAM" id="SSF57667">
    <property type="entry name" value="beta-beta-alpha zinc fingers"/>
    <property type="match status" value="4"/>
</dbReference>
<feature type="compositionally biased region" description="Gly residues" evidence="9">
    <location>
        <begin position="407"/>
        <end position="416"/>
    </location>
</feature>
<dbReference type="Pfam" id="PF00096">
    <property type="entry name" value="zf-C2H2"/>
    <property type="match status" value="3"/>
</dbReference>
<evidence type="ECO:0000256" key="6">
    <source>
        <dbReference type="ARBA" id="ARBA00023125"/>
    </source>
</evidence>
<feature type="domain" description="C2H2-type" evidence="10">
    <location>
        <begin position="480"/>
        <end position="507"/>
    </location>
</feature>
<dbReference type="GO" id="GO:0003700">
    <property type="term" value="F:DNA-binding transcription factor activity"/>
    <property type="evidence" value="ECO:0007669"/>
    <property type="project" value="TreeGrafter"/>
</dbReference>
<feature type="compositionally biased region" description="Low complexity" evidence="9">
    <location>
        <begin position="392"/>
        <end position="406"/>
    </location>
</feature>
<evidence type="ECO:0000313" key="11">
    <source>
        <dbReference type="EMBL" id="KAI8036841.1"/>
    </source>
</evidence>
<evidence type="ECO:0000256" key="9">
    <source>
        <dbReference type="SAM" id="MobiDB-lite"/>
    </source>
</evidence>
<dbReference type="GO" id="GO:0008270">
    <property type="term" value="F:zinc ion binding"/>
    <property type="evidence" value="ECO:0007669"/>
    <property type="project" value="UniProtKB-KW"/>
</dbReference>
<dbReference type="SMART" id="SM00355">
    <property type="entry name" value="ZnF_C2H2"/>
    <property type="match status" value="9"/>
</dbReference>
<accession>A0A9P9YHC6</accession>
<proteinExistence type="predicted"/>
<dbReference type="GO" id="GO:0000978">
    <property type="term" value="F:RNA polymerase II cis-regulatory region sequence-specific DNA binding"/>
    <property type="evidence" value="ECO:0007669"/>
    <property type="project" value="TreeGrafter"/>
</dbReference>